<dbReference type="AlphaFoldDB" id="A0A366M6D5"/>
<name>A0A366M6D5_9ACTN</name>
<organism evidence="1 2">
    <name type="scientific">Spongiactinospora rosea</name>
    <dbReference type="NCBI Taxonomy" id="2248750"/>
    <lineage>
        <taxon>Bacteria</taxon>
        <taxon>Bacillati</taxon>
        <taxon>Actinomycetota</taxon>
        <taxon>Actinomycetes</taxon>
        <taxon>Streptosporangiales</taxon>
        <taxon>Streptosporangiaceae</taxon>
        <taxon>Spongiactinospora</taxon>
    </lineage>
</organism>
<sequence length="445" mass="43410">MAEPSYVAIGGYVAETGVQAAVPVPPGAAAGMAIVVGMFMDGPPLAVPPTMPPGFEVPENAPVQIPSGAGTHSLYVWIKRLTGSDGGTYTFTWGEERYQESQAILYRDVATTGPLFDSPTDSAADTAAITTSPPVEVTSAGPDRRLVWLSTNWSGGTWTAPTGFTRRVQGGAQIWSAADRSWPTAGATGSVVGSCTGSDRRTAWLGALRGTTSDSTPVAVADAASAGDALAVGATIARGDTATAADTVAVTATAAASDSATAAAALTAAATVATTESGTGADTLAVGGLAPLADAAVCGDGLMVAVTVPLADSVVGGEALLPAVTAPLGDVAAGADLLTAAVQAAMADTAAGADQLARGEQLALGDAATAADALAVLVAAGLDEQAAAVEVLAAAVDVTLTDAAAELDVLAVAGPAATGGFMTATDRRGTAMAGAARAGARMEAR</sequence>
<protein>
    <submittedName>
        <fullName evidence="1">Uncharacterized protein</fullName>
    </submittedName>
</protein>
<dbReference type="EMBL" id="QMEY01000001">
    <property type="protein sequence ID" value="RBQ21617.1"/>
    <property type="molecule type" value="Genomic_DNA"/>
</dbReference>
<dbReference type="Proteomes" id="UP000253303">
    <property type="component" value="Unassembled WGS sequence"/>
</dbReference>
<accession>A0A366M6D5</accession>
<proteinExistence type="predicted"/>
<gene>
    <name evidence="1" type="ORF">DP939_02590</name>
</gene>
<dbReference type="RefSeq" id="WP_113978412.1">
    <property type="nucleotide sequence ID" value="NZ_QMEY01000001.1"/>
</dbReference>
<keyword evidence="2" id="KW-1185">Reference proteome</keyword>
<comment type="caution">
    <text evidence="1">The sequence shown here is derived from an EMBL/GenBank/DDBJ whole genome shotgun (WGS) entry which is preliminary data.</text>
</comment>
<reference evidence="1 2" key="1">
    <citation type="submission" date="2018-06" db="EMBL/GenBank/DDBJ databases">
        <title>Sphaerisporangium craniellae sp. nov., isolated from a marine sponge in the South China Sea.</title>
        <authorList>
            <person name="Li L."/>
        </authorList>
    </citation>
    <scope>NUCLEOTIDE SEQUENCE [LARGE SCALE GENOMIC DNA]</scope>
    <source>
        <strain evidence="1 2">LHW63015</strain>
    </source>
</reference>
<evidence type="ECO:0000313" key="2">
    <source>
        <dbReference type="Proteomes" id="UP000253303"/>
    </source>
</evidence>
<evidence type="ECO:0000313" key="1">
    <source>
        <dbReference type="EMBL" id="RBQ21617.1"/>
    </source>
</evidence>